<feature type="compositionally biased region" description="Basic and acidic residues" evidence="1">
    <location>
        <begin position="460"/>
        <end position="477"/>
    </location>
</feature>
<evidence type="ECO:0000256" key="1">
    <source>
        <dbReference type="SAM" id="MobiDB-lite"/>
    </source>
</evidence>
<dbReference type="InterPro" id="IPR053143">
    <property type="entry name" value="Arylsulfate_ST"/>
</dbReference>
<dbReference type="InterPro" id="IPR039535">
    <property type="entry name" value="ASST-like"/>
</dbReference>
<dbReference type="Proteomes" id="UP000239434">
    <property type="component" value="Unassembled WGS sequence"/>
</dbReference>
<evidence type="ECO:0000313" key="3">
    <source>
        <dbReference type="EMBL" id="PRD45964.1"/>
    </source>
</evidence>
<dbReference type="AlphaFoldDB" id="A0A2S9IZN9"/>
<dbReference type="PANTHER" id="PTHR35340">
    <property type="entry name" value="PQQ ENZYME REPEAT PROTEIN-RELATED"/>
    <property type="match status" value="1"/>
</dbReference>
<sequence length="477" mass="53098">MEDEPSSWLDRFLRIVSVTACGLLLFVAGAIVTTGEIFPGPQIAAAYEGGRALYDKIVNYQNVYNTDLWYPQRSNKRGVTAYLPGKAQEGLTLYTSGDGPAAYLIDMKGRIVHQWRRPFSTLWPNGPRGKLWQAGAQTVSKPQPDPFVYFRHAHVFPNGDLLALYEGAGDTPYGYGLAKLDKNSNVIWSYAGRAHHQFDIGPDGKIYVLTHEYSKERVKPYGHLKPPRLDDYLVILSPDGKELEKIHLMKALGASPYRQLGYSVSSFSVAEPLHANAVKYITSEMAANFAFAREGQILLSFRDLGTGTVAVLDPGTKQISWATNGPWIGQHDPDILANGNILLFDNFGNFHRPEGQTRILEFNPRTMETVWQYAGTADHPLESPIRGEQQRLANGNTLIDESTAGRLVEVTRDGEIVWEFLNPARGGDDGDKIAIFGWAQRLSPSDIDPAMLEKPGPTKQPDKKQQDKKQPDKETRT</sequence>
<keyword evidence="2" id="KW-0472">Membrane</keyword>
<comment type="caution">
    <text evidence="3">The sequence shown here is derived from an EMBL/GenBank/DDBJ whole genome shotgun (WGS) entry which is preliminary data.</text>
</comment>
<evidence type="ECO:0000313" key="4">
    <source>
        <dbReference type="Proteomes" id="UP000239434"/>
    </source>
</evidence>
<feature type="region of interest" description="Disordered" evidence="1">
    <location>
        <begin position="444"/>
        <end position="477"/>
    </location>
</feature>
<accession>A0A2S9IZN9</accession>
<protein>
    <recommendedName>
        <fullName evidence="5">Aryl sulfotransferase</fullName>
    </recommendedName>
</protein>
<keyword evidence="4" id="KW-1185">Reference proteome</keyword>
<dbReference type="EMBL" id="PVBR01000001">
    <property type="protein sequence ID" value="PRD45964.1"/>
    <property type="molecule type" value="Genomic_DNA"/>
</dbReference>
<gene>
    <name evidence="3" type="ORF">C5748_00190</name>
</gene>
<feature type="transmembrane region" description="Helical" evidence="2">
    <location>
        <begin position="12"/>
        <end position="32"/>
    </location>
</feature>
<proteinExistence type="predicted"/>
<evidence type="ECO:0008006" key="5">
    <source>
        <dbReference type="Google" id="ProtNLM"/>
    </source>
</evidence>
<organism evidence="3 4">
    <name type="scientific">Phyllobacterium phragmitis</name>
    <dbReference type="NCBI Taxonomy" id="2670329"/>
    <lineage>
        <taxon>Bacteria</taxon>
        <taxon>Pseudomonadati</taxon>
        <taxon>Pseudomonadota</taxon>
        <taxon>Alphaproteobacteria</taxon>
        <taxon>Hyphomicrobiales</taxon>
        <taxon>Phyllobacteriaceae</taxon>
        <taxon>Phyllobacterium</taxon>
    </lineage>
</organism>
<name>A0A2S9IZN9_9HYPH</name>
<evidence type="ECO:0000256" key="2">
    <source>
        <dbReference type="SAM" id="Phobius"/>
    </source>
</evidence>
<reference evidence="3 4" key="1">
    <citation type="submission" date="2018-02" db="EMBL/GenBank/DDBJ databases">
        <title>The draft genome of Phyllobacterium sp. 1N-3.</title>
        <authorList>
            <person name="Liu L."/>
            <person name="Li L."/>
            <person name="Zhang X."/>
            <person name="Wang T."/>
            <person name="Liang L."/>
        </authorList>
    </citation>
    <scope>NUCLEOTIDE SEQUENCE [LARGE SCALE GENOMIC DNA]</scope>
    <source>
        <strain evidence="3 4">1N-3</strain>
    </source>
</reference>
<keyword evidence="2" id="KW-0812">Transmembrane</keyword>
<dbReference type="Pfam" id="PF14269">
    <property type="entry name" value="Arylsulfotran_2"/>
    <property type="match status" value="1"/>
</dbReference>
<dbReference type="InterPro" id="IPR015943">
    <property type="entry name" value="WD40/YVTN_repeat-like_dom_sf"/>
</dbReference>
<keyword evidence="2" id="KW-1133">Transmembrane helix</keyword>
<dbReference type="PANTHER" id="PTHR35340:SF5">
    <property type="entry name" value="ASST-DOMAIN-CONTAINING PROTEIN"/>
    <property type="match status" value="1"/>
</dbReference>
<dbReference type="SUPFAM" id="SSF63829">
    <property type="entry name" value="Calcium-dependent phosphotriesterase"/>
    <property type="match status" value="1"/>
</dbReference>
<dbReference type="Gene3D" id="2.130.10.10">
    <property type="entry name" value="YVTN repeat-like/Quinoprotein amine dehydrogenase"/>
    <property type="match status" value="1"/>
</dbReference>